<dbReference type="EMBL" id="OCMF01000002">
    <property type="protein sequence ID" value="SOC80538.1"/>
    <property type="molecule type" value="Genomic_DNA"/>
</dbReference>
<organism evidence="5 6">
    <name type="scientific">Salinimicrobium sediminis</name>
    <dbReference type="NCBI Taxonomy" id="1343891"/>
    <lineage>
        <taxon>Bacteria</taxon>
        <taxon>Pseudomonadati</taxon>
        <taxon>Bacteroidota</taxon>
        <taxon>Flavobacteriia</taxon>
        <taxon>Flavobacteriales</taxon>
        <taxon>Flavobacteriaceae</taxon>
        <taxon>Salinimicrobium</taxon>
    </lineage>
</organism>
<dbReference type="RefSeq" id="WP_097056300.1">
    <property type="nucleotide sequence ID" value="NZ_OCMF01000002.1"/>
</dbReference>
<reference evidence="6" key="1">
    <citation type="submission" date="2017-09" db="EMBL/GenBank/DDBJ databases">
        <authorList>
            <person name="Varghese N."/>
            <person name="Submissions S."/>
        </authorList>
    </citation>
    <scope>NUCLEOTIDE SEQUENCE [LARGE SCALE GENOMIC DNA]</scope>
    <source>
        <strain evidence="6">CGMCC 1.12641</strain>
    </source>
</reference>
<comment type="similarity">
    <text evidence="1">Belongs to the glycosyltransferase 2 family.</text>
</comment>
<accession>A0A285X5J2</accession>
<dbReference type="GO" id="GO:0016757">
    <property type="term" value="F:glycosyltransferase activity"/>
    <property type="evidence" value="ECO:0007669"/>
    <property type="project" value="UniProtKB-KW"/>
</dbReference>
<dbReference type="Gene3D" id="3.90.550.10">
    <property type="entry name" value="Spore Coat Polysaccharide Biosynthesis Protein SpsA, Chain A"/>
    <property type="match status" value="1"/>
</dbReference>
<dbReference type="InterPro" id="IPR029044">
    <property type="entry name" value="Nucleotide-diphossugar_trans"/>
</dbReference>
<evidence type="ECO:0000313" key="6">
    <source>
        <dbReference type="Proteomes" id="UP000219193"/>
    </source>
</evidence>
<dbReference type="Proteomes" id="UP000219193">
    <property type="component" value="Unassembled WGS sequence"/>
</dbReference>
<sequence length="329" mass="37814">MKVAVVILNWNGKALLEQFLPSVVKNTPEATIYVADNASTDDSVAFVQQHFPQVKIIRNKVNGGFAKGYNDALQNLDEDIFVLLNSDVEVTENWLPPLVTQFKDPAVAAAQPKIKNFRKKDYFEYAGAAGGFIDALGYPYCRGRIFDHLEQDLGQYDDTVDIFWATGACMAIRRIDFFEAGGFDEDFFAHQEEIDLCWRLFNLEKKVKAVGTSEVFHLGGGTLNSMHPRKTFYNFRNSLFTLIKNAPAKDLFWKIISRMILDGVAAIRLLLLLQPSHTLAILKAHFNFYIHLQKMMKKRKNPIKKLRYYNIKSIVWAFYVHKIRNYKNL</sequence>
<dbReference type="CDD" id="cd04186">
    <property type="entry name" value="GT_2_like_c"/>
    <property type="match status" value="1"/>
</dbReference>
<dbReference type="PANTHER" id="PTHR43179:SF12">
    <property type="entry name" value="GALACTOFURANOSYLTRANSFERASE GLFT2"/>
    <property type="match status" value="1"/>
</dbReference>
<dbReference type="InterPro" id="IPR001173">
    <property type="entry name" value="Glyco_trans_2-like"/>
</dbReference>
<evidence type="ECO:0000256" key="2">
    <source>
        <dbReference type="ARBA" id="ARBA00022676"/>
    </source>
</evidence>
<gene>
    <name evidence="5" type="ORF">SAMN06296241_2090</name>
</gene>
<keyword evidence="2" id="KW-0328">Glycosyltransferase</keyword>
<evidence type="ECO:0000313" key="5">
    <source>
        <dbReference type="EMBL" id="SOC80538.1"/>
    </source>
</evidence>
<dbReference type="OrthoDB" id="9771846at2"/>
<protein>
    <recommendedName>
        <fullName evidence="4">Glycosyltransferase 2-like domain-containing protein</fullName>
    </recommendedName>
</protein>
<proteinExistence type="inferred from homology"/>
<dbReference type="Pfam" id="PF00535">
    <property type="entry name" value="Glycos_transf_2"/>
    <property type="match status" value="1"/>
</dbReference>
<feature type="domain" description="Glycosyltransferase 2-like" evidence="4">
    <location>
        <begin position="5"/>
        <end position="124"/>
    </location>
</feature>
<dbReference type="SUPFAM" id="SSF53448">
    <property type="entry name" value="Nucleotide-diphospho-sugar transferases"/>
    <property type="match status" value="1"/>
</dbReference>
<evidence type="ECO:0000259" key="4">
    <source>
        <dbReference type="Pfam" id="PF00535"/>
    </source>
</evidence>
<dbReference type="AlphaFoldDB" id="A0A285X5J2"/>
<keyword evidence="6" id="KW-1185">Reference proteome</keyword>
<name>A0A285X5J2_9FLAO</name>
<evidence type="ECO:0000256" key="1">
    <source>
        <dbReference type="ARBA" id="ARBA00006739"/>
    </source>
</evidence>
<dbReference type="PANTHER" id="PTHR43179">
    <property type="entry name" value="RHAMNOSYLTRANSFERASE WBBL"/>
    <property type="match status" value="1"/>
</dbReference>
<keyword evidence="3" id="KW-0808">Transferase</keyword>
<evidence type="ECO:0000256" key="3">
    <source>
        <dbReference type="ARBA" id="ARBA00022679"/>
    </source>
</evidence>